<keyword evidence="2" id="KW-1185">Reference proteome</keyword>
<evidence type="ECO:0000313" key="2">
    <source>
        <dbReference type="Proteomes" id="UP000295558"/>
    </source>
</evidence>
<sequence>MKIDYKEFANFIKGKGIVIVESECYDHSSGWKGKNMYVRDDNGFLNEDGNYYDSAKWGTIDLSGNGYCFNAGFIAGNYEKIKKFYAMNSLSTFEDFSTFIQSVTVEKGAE</sequence>
<evidence type="ECO:0000313" key="1">
    <source>
        <dbReference type="EMBL" id="TDR54207.1"/>
    </source>
</evidence>
<proteinExistence type="predicted"/>
<organism evidence="1 2">
    <name type="scientific">Listeria rocourtiae</name>
    <dbReference type="NCBI Taxonomy" id="647910"/>
    <lineage>
        <taxon>Bacteria</taxon>
        <taxon>Bacillati</taxon>
        <taxon>Bacillota</taxon>
        <taxon>Bacilli</taxon>
        <taxon>Bacillales</taxon>
        <taxon>Listeriaceae</taxon>
        <taxon>Listeria</taxon>
    </lineage>
</organism>
<gene>
    <name evidence="1" type="ORF">DFP96_103308</name>
</gene>
<dbReference type="OrthoDB" id="9908036at2"/>
<protein>
    <submittedName>
        <fullName evidence="1">Uncharacterized protein</fullName>
    </submittedName>
</protein>
<dbReference type="Proteomes" id="UP000295558">
    <property type="component" value="Unassembled WGS sequence"/>
</dbReference>
<accession>A0A4R6ZNX0</accession>
<comment type="caution">
    <text evidence="1">The sequence shown here is derived from an EMBL/GenBank/DDBJ whole genome shotgun (WGS) entry which is preliminary data.</text>
</comment>
<name>A0A4R6ZNX0_9LIST</name>
<dbReference type="STRING" id="1265846.PROCOU_01552"/>
<reference evidence="1 2" key="1">
    <citation type="submission" date="2019-03" db="EMBL/GenBank/DDBJ databases">
        <title>Genomic Encyclopedia of Type Strains, Phase III (KMG-III): the genomes of soil and plant-associated and newly described type strains.</title>
        <authorList>
            <person name="Whitman W."/>
        </authorList>
    </citation>
    <scope>NUCLEOTIDE SEQUENCE [LARGE SCALE GENOMIC DNA]</scope>
    <source>
        <strain evidence="1 2">CECT 7972</strain>
    </source>
</reference>
<dbReference type="AlphaFoldDB" id="A0A4R6ZNX0"/>
<dbReference type="RefSeq" id="WP_036069170.1">
    <property type="nucleotide sequence ID" value="NZ_SNZK01000003.1"/>
</dbReference>
<dbReference type="EMBL" id="SNZK01000003">
    <property type="protein sequence ID" value="TDR54207.1"/>
    <property type="molecule type" value="Genomic_DNA"/>
</dbReference>